<comment type="subcellular location">
    <subcellularLocation>
        <location evidence="1">Membrane</location>
        <topology evidence="1">Multi-pass membrane protein</topology>
    </subcellularLocation>
</comment>
<evidence type="ECO:0000256" key="6">
    <source>
        <dbReference type="SAM" id="SignalP"/>
    </source>
</evidence>
<keyword evidence="6" id="KW-0732">Signal</keyword>
<dbReference type="Proteomes" id="UP000886595">
    <property type="component" value="Unassembled WGS sequence"/>
</dbReference>
<keyword evidence="3 5" id="KW-1133">Transmembrane helix</keyword>
<organism evidence="7 8">
    <name type="scientific">Brassica carinata</name>
    <name type="common">Ethiopian mustard</name>
    <name type="synonym">Abyssinian cabbage</name>
    <dbReference type="NCBI Taxonomy" id="52824"/>
    <lineage>
        <taxon>Eukaryota</taxon>
        <taxon>Viridiplantae</taxon>
        <taxon>Streptophyta</taxon>
        <taxon>Embryophyta</taxon>
        <taxon>Tracheophyta</taxon>
        <taxon>Spermatophyta</taxon>
        <taxon>Magnoliopsida</taxon>
        <taxon>eudicotyledons</taxon>
        <taxon>Gunneridae</taxon>
        <taxon>Pentapetalae</taxon>
        <taxon>rosids</taxon>
        <taxon>malvids</taxon>
        <taxon>Brassicales</taxon>
        <taxon>Brassicaceae</taxon>
        <taxon>Brassiceae</taxon>
        <taxon>Brassica</taxon>
    </lineage>
</organism>
<evidence type="ECO:0000256" key="4">
    <source>
        <dbReference type="ARBA" id="ARBA00023136"/>
    </source>
</evidence>
<feature type="chain" id="PRO_5036476189" evidence="6">
    <location>
        <begin position="19"/>
        <end position="123"/>
    </location>
</feature>
<dbReference type="PANTHER" id="PTHR21576">
    <property type="entry name" value="UNCHARACTERIZED NODULIN-LIKE PROTEIN"/>
    <property type="match status" value="1"/>
</dbReference>
<dbReference type="OrthoDB" id="410267at2759"/>
<feature type="signal peptide" evidence="6">
    <location>
        <begin position="1"/>
        <end position="18"/>
    </location>
</feature>
<dbReference type="AlphaFoldDB" id="A0A8X8B6U7"/>
<name>A0A8X8B6U7_BRACI</name>
<proteinExistence type="predicted"/>
<keyword evidence="4 5" id="KW-0472">Membrane</keyword>
<dbReference type="GO" id="GO:0016020">
    <property type="term" value="C:membrane"/>
    <property type="evidence" value="ECO:0007669"/>
    <property type="project" value="UniProtKB-SubCell"/>
</dbReference>
<evidence type="ECO:0000256" key="5">
    <source>
        <dbReference type="SAM" id="Phobius"/>
    </source>
</evidence>
<gene>
    <name evidence="7" type="ORF">Bca52824_007263</name>
</gene>
<evidence type="ECO:0000313" key="8">
    <source>
        <dbReference type="Proteomes" id="UP000886595"/>
    </source>
</evidence>
<reference evidence="7 8" key="1">
    <citation type="submission" date="2020-02" db="EMBL/GenBank/DDBJ databases">
        <authorList>
            <person name="Ma Q."/>
            <person name="Huang Y."/>
            <person name="Song X."/>
            <person name="Pei D."/>
        </authorList>
    </citation>
    <scope>NUCLEOTIDE SEQUENCE [LARGE SCALE GENOMIC DNA]</scope>
    <source>
        <strain evidence="7">Sxm20200214</strain>
        <tissue evidence="7">Leaf</tissue>
    </source>
</reference>
<dbReference type="PANTHER" id="PTHR21576:SF97">
    <property type="entry name" value="MAJOR FACILITATOR SUPERFAMILY PROTEIN"/>
    <property type="match status" value="1"/>
</dbReference>
<keyword evidence="2 5" id="KW-0812">Transmembrane</keyword>
<comment type="caution">
    <text evidence="7">The sequence shown here is derived from an EMBL/GenBank/DDBJ whole genome shotgun (WGS) entry which is preliminary data.</text>
</comment>
<evidence type="ECO:0000313" key="7">
    <source>
        <dbReference type="EMBL" id="KAG2324535.1"/>
    </source>
</evidence>
<sequence>MGASQLVMVFTFLLFAMAIENTIYVVTALTGIGMGFQLLSIATISELFGLRHSGINFNVILLANPVTFLVLAGVCGLGTLLTIILTVRIRPVYQALHASGSFMWSLISPGKVRETKDDIKDIK</sequence>
<accession>A0A8X8B6U7</accession>
<evidence type="ECO:0000256" key="1">
    <source>
        <dbReference type="ARBA" id="ARBA00004141"/>
    </source>
</evidence>
<evidence type="ECO:0000256" key="2">
    <source>
        <dbReference type="ARBA" id="ARBA00022692"/>
    </source>
</evidence>
<protein>
    <submittedName>
        <fullName evidence="7">Uncharacterized protein</fullName>
    </submittedName>
</protein>
<evidence type="ECO:0000256" key="3">
    <source>
        <dbReference type="ARBA" id="ARBA00022989"/>
    </source>
</evidence>
<keyword evidence="8" id="KW-1185">Reference proteome</keyword>
<feature type="transmembrane region" description="Helical" evidence="5">
    <location>
        <begin position="60"/>
        <end position="85"/>
    </location>
</feature>
<dbReference type="EMBL" id="JAAMPC010000002">
    <property type="protein sequence ID" value="KAG2324535.1"/>
    <property type="molecule type" value="Genomic_DNA"/>
</dbReference>